<accession>A0A1S3KB43</accession>
<proteinExistence type="predicted"/>
<dbReference type="AlphaFoldDB" id="A0A1S3KB43"/>
<evidence type="ECO:0000313" key="3">
    <source>
        <dbReference type="RefSeq" id="XP_013419654.1"/>
    </source>
</evidence>
<keyword evidence="1" id="KW-0472">Membrane</keyword>
<evidence type="ECO:0000313" key="2">
    <source>
        <dbReference type="Proteomes" id="UP000085678"/>
    </source>
</evidence>
<keyword evidence="1" id="KW-1133">Transmembrane helix</keyword>
<reference evidence="3 4" key="1">
    <citation type="submission" date="2025-04" db="UniProtKB">
        <authorList>
            <consortium name="RefSeq"/>
        </authorList>
    </citation>
    <scope>IDENTIFICATION</scope>
    <source>
        <tissue evidence="3 4">Gonads</tissue>
    </source>
</reference>
<protein>
    <submittedName>
        <fullName evidence="3">Beta-1,4-mannosyl-glycoprotein 4-beta-N-acetylglucosaminyltransferase isoform X2</fullName>
    </submittedName>
    <submittedName>
        <fullName evidence="4">Beta-1,4-mannosyl-glycoprotein 4-beta-N-acetylglucosaminyltransferase isoform X3</fullName>
    </submittedName>
</protein>
<dbReference type="Proteomes" id="UP000085678">
    <property type="component" value="Unplaced"/>
</dbReference>
<dbReference type="PANTHER" id="PTHR12224">
    <property type="entry name" value="BETA-1,4-MANNOSYL-GLYCOPROTEIN BETA-1,4-N-ACETYLGLUCOSAMINYL-TRANSFERASE"/>
    <property type="match status" value="1"/>
</dbReference>
<dbReference type="GeneID" id="106180254"/>
<organism evidence="2 3">
    <name type="scientific">Lingula anatina</name>
    <name type="common">Brachiopod</name>
    <name type="synonym">Lingula unguis</name>
    <dbReference type="NCBI Taxonomy" id="7574"/>
    <lineage>
        <taxon>Eukaryota</taxon>
        <taxon>Metazoa</taxon>
        <taxon>Spiralia</taxon>
        <taxon>Lophotrochozoa</taxon>
        <taxon>Brachiopoda</taxon>
        <taxon>Linguliformea</taxon>
        <taxon>Lingulata</taxon>
        <taxon>Lingulida</taxon>
        <taxon>Linguloidea</taxon>
        <taxon>Lingulidae</taxon>
        <taxon>Lingula</taxon>
    </lineage>
</organism>
<keyword evidence="1" id="KW-0812">Transmembrane</keyword>
<feature type="transmembrane region" description="Helical" evidence="1">
    <location>
        <begin position="21"/>
        <end position="39"/>
    </location>
</feature>
<dbReference type="RefSeq" id="XP_013419654.1">
    <property type="nucleotide sequence ID" value="XM_013564200.1"/>
</dbReference>
<sequence length="520" mass="59891">MEAEAMSHPSKIFNSKQCIKGVIIAVVLMQLCGMSYYLVFTLGKQRQKNASHVQDSNGDPHVYNVKVLEEVLHPGGDSNFKIEGKKVAKVIGNLSKKQQDFFPKIKSNISVYTTQSQRVKFSETLQKQKSFKKFNKYISQKVILGEDKKSYFHIVGTKRCFKEGTKSFTNQGLCTCLPNWYGPQCSIPACVHFADYPPRTLHVRKNPRRIIHAFPFNHEFEALTTLLHEVGDVVDQFIIVESNYSAYGDKKQLRLLKALNSGFGAEYHSKILYIFLDHFPEGGRKDGWIADAYIRAYCGKKGLKHIGDLRPDDIMIITDADELPSRDLMLFLKWHNGFPEPFGIKFRWSVYGYYWKMPEISRIMVGCSMFIFKYVFQYDTSALRKAVEGTYLLDKPSLRWLADNVTTEPWFFGSHNHLGGWHCSWCFKPKGIATKLTSAQNGDYPRWGDFPEKQNLTYIANLIKTGTWFDGNTLGEGGVVYETPKTDPFFAPSYLLKNPDKFKYLLKNPYRKLQNRYNQD</sequence>
<gene>
    <name evidence="3 4" type="primary">LOC106180254</name>
</gene>
<dbReference type="PANTHER" id="PTHR12224:SF0">
    <property type="entry name" value="BETA-1,4-MANNOSYL-GLYCOPROTEIN 4-BETA-N-ACETYLGLUCOSAMINYLTRANSFERASE"/>
    <property type="match status" value="1"/>
</dbReference>
<name>A0A1S3KB43_LINAN</name>
<keyword evidence="2" id="KW-1185">Reference proteome</keyword>
<dbReference type="RefSeq" id="XP_013419655.1">
    <property type="nucleotide sequence ID" value="XM_013564201.1"/>
</dbReference>
<evidence type="ECO:0000313" key="4">
    <source>
        <dbReference type="RefSeq" id="XP_013419655.1"/>
    </source>
</evidence>
<dbReference type="OrthoDB" id="6474464at2759"/>
<dbReference type="GO" id="GO:0003830">
    <property type="term" value="F:beta-1,4-mannosylglycoprotein 4-beta-N-acetylglucosaminyltransferase activity"/>
    <property type="evidence" value="ECO:0007669"/>
    <property type="project" value="InterPro"/>
</dbReference>
<evidence type="ECO:0000256" key="1">
    <source>
        <dbReference type="SAM" id="Phobius"/>
    </source>
</evidence>
<dbReference type="Pfam" id="PF04724">
    <property type="entry name" value="Glyco_transf_17"/>
    <property type="match status" value="1"/>
</dbReference>
<dbReference type="InterPro" id="IPR006813">
    <property type="entry name" value="Glyco_trans_17"/>
</dbReference>
<dbReference type="GO" id="GO:0016020">
    <property type="term" value="C:membrane"/>
    <property type="evidence" value="ECO:0007669"/>
    <property type="project" value="InterPro"/>
</dbReference>
<dbReference type="GO" id="GO:0006044">
    <property type="term" value="P:N-acetylglucosamine metabolic process"/>
    <property type="evidence" value="ECO:0007669"/>
    <property type="project" value="TreeGrafter"/>
</dbReference>